<dbReference type="Pfam" id="PF01743">
    <property type="entry name" value="PolyA_pol"/>
    <property type="match status" value="1"/>
</dbReference>
<gene>
    <name evidence="15" type="ORF">C7460_12194</name>
</gene>
<dbReference type="InterPro" id="IPR002646">
    <property type="entry name" value="PolA_pol_head_dom"/>
</dbReference>
<evidence type="ECO:0000313" key="16">
    <source>
        <dbReference type="Proteomes" id="UP000256779"/>
    </source>
</evidence>
<keyword evidence="8" id="KW-0067">ATP-binding</keyword>
<dbReference type="GO" id="GO:0005524">
    <property type="term" value="F:ATP binding"/>
    <property type="evidence" value="ECO:0007669"/>
    <property type="project" value="UniProtKB-KW"/>
</dbReference>
<dbReference type="Gene3D" id="1.10.3090.10">
    <property type="entry name" value="cca-adding enzyme, domain 2"/>
    <property type="match status" value="1"/>
</dbReference>
<evidence type="ECO:0000256" key="10">
    <source>
        <dbReference type="ARBA" id="ARBA00022884"/>
    </source>
</evidence>
<dbReference type="GO" id="GO:0008033">
    <property type="term" value="P:tRNA processing"/>
    <property type="evidence" value="ECO:0007669"/>
    <property type="project" value="UniProtKB-KW"/>
</dbReference>
<dbReference type="NCBIfam" id="TIGR00277">
    <property type="entry name" value="HDIG"/>
    <property type="match status" value="1"/>
</dbReference>
<dbReference type="CDD" id="cd05398">
    <property type="entry name" value="NT_ClassII-CCAase"/>
    <property type="match status" value="1"/>
</dbReference>
<protein>
    <submittedName>
        <fullName evidence="15">Putative nucleotidyltransferase with HDIG domain</fullName>
    </submittedName>
</protein>
<evidence type="ECO:0000256" key="11">
    <source>
        <dbReference type="RuleBase" id="RU003953"/>
    </source>
</evidence>
<feature type="domain" description="HD" evidence="13">
    <location>
        <begin position="262"/>
        <end position="357"/>
    </location>
</feature>
<comment type="similarity">
    <text evidence="11">Belongs to the tRNA nucleotidyltransferase/poly(A) polymerase family.</text>
</comment>
<evidence type="ECO:0000259" key="12">
    <source>
        <dbReference type="Pfam" id="PF01743"/>
    </source>
</evidence>
<keyword evidence="10 11" id="KW-0694">RNA-binding</keyword>
<evidence type="ECO:0000313" key="15">
    <source>
        <dbReference type="EMBL" id="RED94407.1"/>
    </source>
</evidence>
<dbReference type="InterPro" id="IPR006674">
    <property type="entry name" value="HD_domain"/>
</dbReference>
<dbReference type="GO" id="GO:0016779">
    <property type="term" value="F:nucleotidyltransferase activity"/>
    <property type="evidence" value="ECO:0007669"/>
    <property type="project" value="UniProtKB-KW"/>
</dbReference>
<sequence length="476" mass="53986">MEKEALLQKLDKHPIIAQVGQVADEQNLDTYIVGGYVRDLLLERESKDIDFVCVGSGIALAKAVKAKLGKSAKLAVYKNFGTAAITHEDFELEFVGARRESYRADSRKPIVEDGSLEDDQNRRDFTINALAIQINTANYGKLIDPFGGVEHLQQKLIKTPLEPEVTFSDDPLRIMRAIRFATQLKFDIAPETFDAIIKQKERISIISQERITDELNKIILADTPSYGFKLLFTCGLLPIIFPEMAKLHGVKKVNGKAHKDNFYHTLQVLDNICADTDSLWLRWAAILHDIAKPATQRFHEKAGWTFHGHEDMGARWVPRIFKKLKLPLNEKMKYVQKLVKLHLRPIALVNEKVTDSAIRRLLYEAGDDIDDLMTLCRADVTSKNPDRVRRYLANFKKVEKKIKEVEERDQVRNFQPPVSGETIIATFGIEPSREVGEIKNGIKEAILEGTIRNNPEEAHELMIKLGKSLGLTPKSN</sequence>
<evidence type="ECO:0000259" key="14">
    <source>
        <dbReference type="Pfam" id="PF12627"/>
    </source>
</evidence>
<keyword evidence="9" id="KW-0460">Magnesium</keyword>
<dbReference type="InterPro" id="IPR032828">
    <property type="entry name" value="PolyA_RNA-bd"/>
</dbReference>
<dbReference type="PANTHER" id="PTHR47545:SF1">
    <property type="entry name" value="MULTIFUNCTIONAL CCA PROTEIN"/>
    <property type="match status" value="1"/>
</dbReference>
<keyword evidence="3" id="KW-0819">tRNA processing</keyword>
<dbReference type="Pfam" id="PF12627">
    <property type="entry name" value="PolyA_pol_RNAbd"/>
    <property type="match status" value="1"/>
</dbReference>
<dbReference type="InterPro" id="IPR050124">
    <property type="entry name" value="tRNA_CCA-adding_enzyme"/>
</dbReference>
<keyword evidence="7" id="KW-0692">RNA repair</keyword>
<dbReference type="PANTHER" id="PTHR47545">
    <property type="entry name" value="MULTIFUNCTIONAL CCA PROTEIN"/>
    <property type="match status" value="1"/>
</dbReference>
<evidence type="ECO:0000256" key="7">
    <source>
        <dbReference type="ARBA" id="ARBA00022800"/>
    </source>
</evidence>
<evidence type="ECO:0000256" key="8">
    <source>
        <dbReference type="ARBA" id="ARBA00022840"/>
    </source>
</evidence>
<dbReference type="InterPro" id="IPR043519">
    <property type="entry name" value="NT_sf"/>
</dbReference>
<reference evidence="15 16" key="1">
    <citation type="submission" date="2018-07" db="EMBL/GenBank/DDBJ databases">
        <title>Genomic Encyclopedia of Type Strains, Phase IV (KMG-IV): sequencing the most valuable type-strain genomes for metagenomic binning, comparative biology and taxonomic classification.</title>
        <authorList>
            <person name="Goeker M."/>
        </authorList>
    </citation>
    <scope>NUCLEOTIDE SEQUENCE [LARGE SCALE GENOMIC DNA]</scope>
    <source>
        <strain evidence="15 16">DSM 4134</strain>
    </source>
</reference>
<dbReference type="SUPFAM" id="SSF81891">
    <property type="entry name" value="Poly A polymerase C-terminal region-like"/>
    <property type="match status" value="1"/>
</dbReference>
<feature type="domain" description="Poly A polymerase head" evidence="12">
    <location>
        <begin position="30"/>
        <end position="157"/>
    </location>
</feature>
<keyword evidence="2 11" id="KW-0808">Transferase</keyword>
<keyword evidence="16" id="KW-1185">Reference proteome</keyword>
<comment type="caution">
    <text evidence="15">The sequence shown here is derived from an EMBL/GenBank/DDBJ whole genome shotgun (WGS) entry which is preliminary data.</text>
</comment>
<dbReference type="FunFam" id="3.30.460.10:FF:000033">
    <property type="entry name" value="Poly A polymerase head domain protein"/>
    <property type="match status" value="1"/>
</dbReference>
<organism evidence="15 16">
    <name type="scientific">Marinoscillum furvescens DSM 4134</name>
    <dbReference type="NCBI Taxonomy" id="1122208"/>
    <lineage>
        <taxon>Bacteria</taxon>
        <taxon>Pseudomonadati</taxon>
        <taxon>Bacteroidota</taxon>
        <taxon>Cytophagia</taxon>
        <taxon>Cytophagales</taxon>
        <taxon>Reichenbachiellaceae</taxon>
        <taxon>Marinoscillum</taxon>
    </lineage>
</organism>
<keyword evidence="4" id="KW-0548">Nucleotidyltransferase</keyword>
<dbReference type="SUPFAM" id="SSF81301">
    <property type="entry name" value="Nucleotidyltransferase"/>
    <property type="match status" value="1"/>
</dbReference>
<dbReference type="GO" id="GO:0042245">
    <property type="term" value="P:RNA repair"/>
    <property type="evidence" value="ECO:0007669"/>
    <property type="project" value="UniProtKB-KW"/>
</dbReference>
<evidence type="ECO:0000256" key="3">
    <source>
        <dbReference type="ARBA" id="ARBA00022694"/>
    </source>
</evidence>
<name>A0A3D9L0A2_MARFU</name>
<evidence type="ECO:0000256" key="4">
    <source>
        <dbReference type="ARBA" id="ARBA00022695"/>
    </source>
</evidence>
<evidence type="ECO:0000256" key="6">
    <source>
        <dbReference type="ARBA" id="ARBA00022741"/>
    </source>
</evidence>
<proteinExistence type="inferred from homology"/>
<evidence type="ECO:0000256" key="9">
    <source>
        <dbReference type="ARBA" id="ARBA00022842"/>
    </source>
</evidence>
<keyword evidence="5" id="KW-0479">Metal-binding</keyword>
<feature type="domain" description="tRNA nucleotidyltransferase/poly(A) polymerase RNA and SrmB- binding" evidence="14">
    <location>
        <begin position="186"/>
        <end position="245"/>
    </location>
</feature>
<dbReference type="InterPro" id="IPR003607">
    <property type="entry name" value="HD/PDEase_dom"/>
</dbReference>
<dbReference type="CDD" id="cd00077">
    <property type="entry name" value="HDc"/>
    <property type="match status" value="1"/>
</dbReference>
<evidence type="ECO:0000259" key="13">
    <source>
        <dbReference type="Pfam" id="PF01966"/>
    </source>
</evidence>
<keyword evidence="6" id="KW-0547">Nucleotide-binding</keyword>
<dbReference type="Gene3D" id="3.30.460.10">
    <property type="entry name" value="Beta Polymerase, domain 2"/>
    <property type="match status" value="1"/>
</dbReference>
<accession>A0A3D9L0A2</accession>
<evidence type="ECO:0000256" key="2">
    <source>
        <dbReference type="ARBA" id="ARBA00022679"/>
    </source>
</evidence>
<dbReference type="Proteomes" id="UP000256779">
    <property type="component" value="Unassembled WGS sequence"/>
</dbReference>
<evidence type="ECO:0000256" key="1">
    <source>
        <dbReference type="ARBA" id="ARBA00001946"/>
    </source>
</evidence>
<comment type="cofactor">
    <cofactor evidence="1">
        <name>Mg(2+)</name>
        <dbReference type="ChEBI" id="CHEBI:18420"/>
    </cofactor>
</comment>
<dbReference type="GO" id="GO:0046872">
    <property type="term" value="F:metal ion binding"/>
    <property type="evidence" value="ECO:0007669"/>
    <property type="project" value="UniProtKB-KW"/>
</dbReference>
<dbReference type="AlphaFoldDB" id="A0A3D9L0A2"/>
<dbReference type="Pfam" id="PF01966">
    <property type="entry name" value="HD"/>
    <property type="match status" value="1"/>
</dbReference>
<dbReference type="OrthoDB" id="9805698at2"/>
<dbReference type="EMBL" id="QREG01000021">
    <property type="protein sequence ID" value="RED94407.1"/>
    <property type="molecule type" value="Genomic_DNA"/>
</dbReference>
<dbReference type="InterPro" id="IPR006675">
    <property type="entry name" value="HDIG_dom"/>
</dbReference>
<evidence type="ECO:0000256" key="5">
    <source>
        <dbReference type="ARBA" id="ARBA00022723"/>
    </source>
</evidence>
<dbReference type="GO" id="GO:0003723">
    <property type="term" value="F:RNA binding"/>
    <property type="evidence" value="ECO:0007669"/>
    <property type="project" value="UniProtKB-KW"/>
</dbReference>